<evidence type="ECO:0000256" key="4">
    <source>
        <dbReference type="ARBA" id="ARBA00022989"/>
    </source>
</evidence>
<protein>
    <submittedName>
        <fullName evidence="7">Ribonuclease BN</fullName>
    </submittedName>
</protein>
<proteinExistence type="predicted"/>
<name>A0A1A9HXZ9_9CHLA</name>
<organism evidence="7 8">
    <name type="scientific">Candidatus Chlamydia sanziniae</name>
    <dbReference type="NCBI Taxonomy" id="1806891"/>
    <lineage>
        <taxon>Bacteria</taxon>
        <taxon>Pseudomonadati</taxon>
        <taxon>Chlamydiota</taxon>
        <taxon>Chlamydiia</taxon>
        <taxon>Chlamydiales</taxon>
        <taxon>Chlamydiaceae</taxon>
        <taxon>Chlamydia/Chlamydophila group</taxon>
        <taxon>Chlamydia</taxon>
    </lineage>
</organism>
<dbReference type="EMBL" id="CP014639">
    <property type="protein sequence ID" value="ANH78963.1"/>
    <property type="molecule type" value="Genomic_DNA"/>
</dbReference>
<evidence type="ECO:0000256" key="2">
    <source>
        <dbReference type="ARBA" id="ARBA00022475"/>
    </source>
</evidence>
<evidence type="ECO:0000313" key="7">
    <source>
        <dbReference type="EMBL" id="ANH78963.1"/>
    </source>
</evidence>
<feature type="transmembrane region" description="Helical" evidence="6">
    <location>
        <begin position="147"/>
        <end position="171"/>
    </location>
</feature>
<reference evidence="8" key="1">
    <citation type="submission" date="2016-03" db="EMBL/GenBank/DDBJ databases">
        <title>Culture-independent genomics supports pathogen discovery for uncultivable bacteria within the genus Chlamydia.</title>
        <authorList>
            <person name="Taylor-Brown A."/>
            <person name="Bachmann N.L."/>
            <person name="Borel N."/>
            <person name="Polkinghorne A."/>
        </authorList>
    </citation>
    <scope>NUCLEOTIDE SEQUENCE [LARGE SCALE GENOMIC DNA]</scope>
    <source>
        <strain evidence="8">2742-308</strain>
    </source>
</reference>
<evidence type="ECO:0000256" key="6">
    <source>
        <dbReference type="SAM" id="Phobius"/>
    </source>
</evidence>
<dbReference type="Proteomes" id="UP000078162">
    <property type="component" value="Chromosome"/>
</dbReference>
<dbReference type="GO" id="GO:0005886">
    <property type="term" value="C:plasma membrane"/>
    <property type="evidence" value="ECO:0007669"/>
    <property type="project" value="UniProtKB-SubCell"/>
</dbReference>
<dbReference type="InterPro" id="IPR017039">
    <property type="entry name" value="Virul_fac_BrkB"/>
</dbReference>
<keyword evidence="4 6" id="KW-1133">Transmembrane helix</keyword>
<dbReference type="PANTHER" id="PTHR30213">
    <property type="entry name" value="INNER MEMBRANE PROTEIN YHJD"/>
    <property type="match status" value="1"/>
</dbReference>
<sequence length="430" mass="49816">MFRKLFLFSKKKPVQKKYLRNNRIIKSFILALKVLLHNETSKEACVLSYYGLLTCVPILVFFLRLSQYLFANLNWEEWLMIKFPDYKEPILAIVEAAYHVSTSSIGLVLVGSFFIFCWAGILILLSLEDGLNKIFRTSWTPISFQRLVTYFIITLISPMIFIIVCGSWIYITQIMPLQYAKLFTLSHSMTTLYFISRLVPYILLYLALFCCYAFLPRVNVEKSSALISTLIIGTVWIFFQKIFFSLQVHLFNYSFTYGALVALPSFLLLLYLYAIIYLFGGAFTFILQNHGYTFIFPGNKLLPNCYSKLIISTYILAVITNYFNVELPSPTAQVISRHSKIPIGEILECLDILEKEGLIVCHKKGYKPAFNLAELTVNDIITRLLHPNTCVKLYTNAAITFIEKRLEDMFEQFSKNRYNPTLMEITKLLR</sequence>
<feature type="transmembrane region" description="Helical" evidence="6">
    <location>
        <begin position="47"/>
        <end position="70"/>
    </location>
</feature>
<evidence type="ECO:0000256" key="3">
    <source>
        <dbReference type="ARBA" id="ARBA00022692"/>
    </source>
</evidence>
<comment type="subcellular location">
    <subcellularLocation>
        <location evidence="1">Cell membrane</location>
        <topology evidence="1">Multi-pass membrane protein</topology>
    </subcellularLocation>
</comment>
<dbReference type="PATRIC" id="fig|1806891.3.peg.786"/>
<feature type="transmembrane region" description="Helical" evidence="6">
    <location>
        <begin position="105"/>
        <end position="127"/>
    </location>
</feature>
<dbReference type="PANTHER" id="PTHR30213:SF0">
    <property type="entry name" value="UPF0761 MEMBRANE PROTEIN YIHY"/>
    <property type="match status" value="1"/>
</dbReference>
<evidence type="ECO:0000313" key="8">
    <source>
        <dbReference type="Proteomes" id="UP000078162"/>
    </source>
</evidence>
<feature type="transmembrane region" description="Helical" evidence="6">
    <location>
        <begin position="227"/>
        <end position="246"/>
    </location>
</feature>
<keyword evidence="3 6" id="KW-0812">Transmembrane</keyword>
<dbReference type="OrthoDB" id="17080at2"/>
<keyword evidence="5 6" id="KW-0472">Membrane</keyword>
<dbReference type="Pfam" id="PF03631">
    <property type="entry name" value="Virul_fac_BrkB"/>
    <property type="match status" value="1"/>
</dbReference>
<dbReference type="STRING" id="1806891.Cs308_0793"/>
<keyword evidence="8" id="KW-1185">Reference proteome</keyword>
<dbReference type="RefSeq" id="WP_066482783.1">
    <property type="nucleotide sequence ID" value="NZ_CP014639.1"/>
</dbReference>
<feature type="transmembrane region" description="Helical" evidence="6">
    <location>
        <begin position="191"/>
        <end position="215"/>
    </location>
</feature>
<accession>A0A1A9HXZ9</accession>
<dbReference type="AlphaFoldDB" id="A0A1A9HXZ9"/>
<dbReference type="KEGG" id="csaz:Cs308_0793"/>
<gene>
    <name evidence="7" type="ORF">Cs308_0793</name>
</gene>
<feature type="transmembrane region" description="Helical" evidence="6">
    <location>
        <begin position="266"/>
        <end position="287"/>
    </location>
</feature>
<evidence type="ECO:0000256" key="1">
    <source>
        <dbReference type="ARBA" id="ARBA00004651"/>
    </source>
</evidence>
<evidence type="ECO:0000256" key="5">
    <source>
        <dbReference type="ARBA" id="ARBA00023136"/>
    </source>
</evidence>
<keyword evidence="2" id="KW-1003">Cell membrane</keyword>